<proteinExistence type="predicted"/>
<sequence>MEEFEPSNILLLLTLGTPRQPPAKGMHGVIDQTRGLLDYVEKNCSRAVYTLELRYVRIAGRGLDSSVTPQLTLKTTNQLLRLLLSAMPICHPPMLPFRAHFVGQGYKQVCGQTNVWGDGVVSEVSAHLEGALNISFDGVYHSPVGSDDELGPWYGSPTIVEQWIERLLN</sequence>
<dbReference type="AlphaFoldDB" id="A0AAN8UM56"/>
<gene>
    <name evidence="1" type="ORF">RJ641_016487</name>
</gene>
<protein>
    <submittedName>
        <fullName evidence="1">Uncharacterized protein</fullName>
    </submittedName>
</protein>
<reference evidence="1 2" key="1">
    <citation type="submission" date="2023-12" db="EMBL/GenBank/DDBJ databases">
        <title>A high-quality genome assembly for Dillenia turbinata (Dilleniales).</title>
        <authorList>
            <person name="Chanderbali A."/>
        </authorList>
    </citation>
    <scope>NUCLEOTIDE SEQUENCE [LARGE SCALE GENOMIC DNA]</scope>
    <source>
        <strain evidence="1">LSX21</strain>
        <tissue evidence="1">Leaf</tissue>
    </source>
</reference>
<evidence type="ECO:0000313" key="1">
    <source>
        <dbReference type="EMBL" id="KAK6918065.1"/>
    </source>
</evidence>
<dbReference type="GO" id="GO:0009507">
    <property type="term" value="C:chloroplast"/>
    <property type="evidence" value="ECO:0007669"/>
    <property type="project" value="TreeGrafter"/>
</dbReference>
<dbReference type="Proteomes" id="UP001370490">
    <property type="component" value="Unassembled WGS sequence"/>
</dbReference>
<dbReference type="PANTHER" id="PTHR47909:SF2">
    <property type="entry name" value="GPI INOSITOL-DEACYLASE"/>
    <property type="match status" value="1"/>
</dbReference>
<evidence type="ECO:0000313" key="2">
    <source>
        <dbReference type="Proteomes" id="UP001370490"/>
    </source>
</evidence>
<comment type="caution">
    <text evidence="1">The sequence shown here is derived from an EMBL/GenBank/DDBJ whole genome shotgun (WGS) entry which is preliminary data.</text>
</comment>
<name>A0AAN8UM56_9MAGN</name>
<dbReference type="EMBL" id="JBAMMX010000022">
    <property type="protein sequence ID" value="KAK6918065.1"/>
    <property type="molecule type" value="Genomic_DNA"/>
</dbReference>
<dbReference type="PANTHER" id="PTHR47909">
    <property type="entry name" value="ALPHA/BETA-HYDROLASES SUPERFAMILY PROTEIN"/>
    <property type="match status" value="1"/>
</dbReference>
<accession>A0AAN8UM56</accession>
<keyword evidence="2" id="KW-1185">Reference proteome</keyword>
<organism evidence="1 2">
    <name type="scientific">Dillenia turbinata</name>
    <dbReference type="NCBI Taxonomy" id="194707"/>
    <lineage>
        <taxon>Eukaryota</taxon>
        <taxon>Viridiplantae</taxon>
        <taxon>Streptophyta</taxon>
        <taxon>Embryophyta</taxon>
        <taxon>Tracheophyta</taxon>
        <taxon>Spermatophyta</taxon>
        <taxon>Magnoliopsida</taxon>
        <taxon>eudicotyledons</taxon>
        <taxon>Gunneridae</taxon>
        <taxon>Pentapetalae</taxon>
        <taxon>Dilleniales</taxon>
        <taxon>Dilleniaceae</taxon>
        <taxon>Dillenia</taxon>
    </lineage>
</organism>